<keyword evidence="8 11" id="KW-0067">ATP-binding</keyword>
<accession>A0A6I6D5V0</accession>
<dbReference type="RefSeq" id="WP_156574346.1">
    <property type="nucleotide sequence ID" value="NZ_CP046415.1"/>
</dbReference>
<keyword evidence="5 11" id="KW-0808">Transferase</keyword>
<dbReference type="PANTHER" id="PTHR39321">
    <property type="entry name" value="NICOTINATE-NUCLEOTIDE ADENYLYLTRANSFERASE-RELATED"/>
    <property type="match status" value="1"/>
</dbReference>
<dbReference type="Proteomes" id="UP000427716">
    <property type="component" value="Chromosome"/>
</dbReference>
<evidence type="ECO:0000256" key="1">
    <source>
        <dbReference type="ARBA" id="ARBA00002324"/>
    </source>
</evidence>
<dbReference type="UniPathway" id="UPA00253">
    <property type="reaction ID" value="UER00332"/>
</dbReference>
<evidence type="ECO:0000313" key="14">
    <source>
        <dbReference type="Proteomes" id="UP000427716"/>
    </source>
</evidence>
<comment type="function">
    <text evidence="1 11">Catalyzes the reversible adenylation of nicotinate mononucleotide (NaMN) to nicotinic acid adenine dinucleotide (NaAD).</text>
</comment>
<keyword evidence="4 11" id="KW-0662">Pyridine nucleotide biosynthesis</keyword>
<dbReference type="EMBL" id="CP046415">
    <property type="protein sequence ID" value="QGT78801.1"/>
    <property type="molecule type" value="Genomic_DNA"/>
</dbReference>
<dbReference type="CDD" id="cd02165">
    <property type="entry name" value="NMNAT"/>
    <property type="match status" value="1"/>
</dbReference>
<dbReference type="KEGG" id="ghl:GM160_07765"/>
<dbReference type="NCBIfam" id="TIGR00482">
    <property type="entry name" value="nicotinate (nicotinamide) nucleotide adenylyltransferase"/>
    <property type="match status" value="1"/>
</dbReference>
<evidence type="ECO:0000256" key="7">
    <source>
        <dbReference type="ARBA" id="ARBA00022741"/>
    </source>
</evidence>
<dbReference type="GO" id="GO:0004515">
    <property type="term" value="F:nicotinate-nucleotide adenylyltransferase activity"/>
    <property type="evidence" value="ECO:0007669"/>
    <property type="project" value="UniProtKB-UniRule"/>
</dbReference>
<comment type="pathway">
    <text evidence="2 11">Cofactor biosynthesis; NAD(+) biosynthesis; deamido-NAD(+) from nicotinate D-ribonucleotide: step 1/1.</text>
</comment>
<dbReference type="GO" id="GO:0009435">
    <property type="term" value="P:NAD+ biosynthetic process"/>
    <property type="evidence" value="ECO:0007669"/>
    <property type="project" value="UniProtKB-UniRule"/>
</dbReference>
<comment type="catalytic activity">
    <reaction evidence="10 11">
        <text>nicotinate beta-D-ribonucleotide + ATP + H(+) = deamido-NAD(+) + diphosphate</text>
        <dbReference type="Rhea" id="RHEA:22860"/>
        <dbReference type="ChEBI" id="CHEBI:15378"/>
        <dbReference type="ChEBI" id="CHEBI:30616"/>
        <dbReference type="ChEBI" id="CHEBI:33019"/>
        <dbReference type="ChEBI" id="CHEBI:57502"/>
        <dbReference type="ChEBI" id="CHEBI:58437"/>
        <dbReference type="EC" id="2.7.7.18"/>
    </reaction>
</comment>
<dbReference type="NCBIfam" id="TIGR00125">
    <property type="entry name" value="cyt_tran_rel"/>
    <property type="match status" value="1"/>
</dbReference>
<comment type="similarity">
    <text evidence="3 11">Belongs to the NadD family.</text>
</comment>
<dbReference type="AlphaFoldDB" id="A0A6I6D5V0"/>
<keyword evidence="6 11" id="KW-0548">Nucleotidyltransferase</keyword>
<dbReference type="InterPro" id="IPR004821">
    <property type="entry name" value="Cyt_trans-like"/>
</dbReference>
<dbReference type="InterPro" id="IPR005248">
    <property type="entry name" value="NadD/NMNAT"/>
</dbReference>
<evidence type="ECO:0000256" key="4">
    <source>
        <dbReference type="ARBA" id="ARBA00022642"/>
    </source>
</evidence>
<dbReference type="InterPro" id="IPR014729">
    <property type="entry name" value="Rossmann-like_a/b/a_fold"/>
</dbReference>
<dbReference type="NCBIfam" id="NF000839">
    <property type="entry name" value="PRK00071.1-1"/>
    <property type="match status" value="1"/>
</dbReference>
<evidence type="ECO:0000256" key="2">
    <source>
        <dbReference type="ARBA" id="ARBA00005019"/>
    </source>
</evidence>
<protein>
    <recommendedName>
        <fullName evidence="11">Probable nicotinate-nucleotide adenylyltransferase</fullName>
        <ecNumber evidence="11">2.7.7.18</ecNumber>
    </recommendedName>
    <alternativeName>
        <fullName evidence="11">Deamido-NAD(+) diphosphorylase</fullName>
    </alternativeName>
    <alternativeName>
        <fullName evidence="11">Deamido-NAD(+) pyrophosphorylase</fullName>
    </alternativeName>
    <alternativeName>
        <fullName evidence="11">Nicotinate mononucleotide adenylyltransferase</fullName>
        <shortName evidence="11">NaMN adenylyltransferase</shortName>
    </alternativeName>
</protein>
<dbReference type="HAMAP" id="MF_00244">
    <property type="entry name" value="NaMN_adenylyltr"/>
    <property type="match status" value="1"/>
</dbReference>
<evidence type="ECO:0000256" key="6">
    <source>
        <dbReference type="ARBA" id="ARBA00022695"/>
    </source>
</evidence>
<keyword evidence="14" id="KW-1185">Reference proteome</keyword>
<dbReference type="GO" id="GO:0005524">
    <property type="term" value="F:ATP binding"/>
    <property type="evidence" value="ECO:0007669"/>
    <property type="project" value="UniProtKB-KW"/>
</dbReference>
<gene>
    <name evidence="11 13" type="primary">nadD</name>
    <name evidence="13" type="ORF">GM160_07765</name>
</gene>
<keyword evidence="9 11" id="KW-0520">NAD</keyword>
<dbReference type="Pfam" id="PF01467">
    <property type="entry name" value="CTP_transf_like"/>
    <property type="match status" value="1"/>
</dbReference>
<proteinExistence type="inferred from homology"/>
<keyword evidence="7 11" id="KW-0547">Nucleotide-binding</keyword>
<evidence type="ECO:0000256" key="3">
    <source>
        <dbReference type="ARBA" id="ARBA00009014"/>
    </source>
</evidence>
<organism evidence="13 14">
    <name type="scientific">Guyparkeria halophila</name>
    <dbReference type="NCBI Taxonomy" id="47960"/>
    <lineage>
        <taxon>Bacteria</taxon>
        <taxon>Pseudomonadati</taxon>
        <taxon>Pseudomonadota</taxon>
        <taxon>Gammaproteobacteria</taxon>
        <taxon>Chromatiales</taxon>
        <taxon>Thioalkalibacteraceae</taxon>
        <taxon>Guyparkeria</taxon>
    </lineage>
</organism>
<feature type="domain" description="Cytidyltransferase-like" evidence="12">
    <location>
        <begin position="4"/>
        <end position="177"/>
    </location>
</feature>
<dbReference type="PANTHER" id="PTHR39321:SF3">
    <property type="entry name" value="PHOSPHOPANTETHEINE ADENYLYLTRANSFERASE"/>
    <property type="match status" value="1"/>
</dbReference>
<evidence type="ECO:0000313" key="13">
    <source>
        <dbReference type="EMBL" id="QGT78801.1"/>
    </source>
</evidence>
<name>A0A6I6D5V0_9GAMM</name>
<evidence type="ECO:0000256" key="9">
    <source>
        <dbReference type="ARBA" id="ARBA00023027"/>
    </source>
</evidence>
<dbReference type="EC" id="2.7.7.18" evidence="11"/>
<evidence type="ECO:0000256" key="8">
    <source>
        <dbReference type="ARBA" id="ARBA00022840"/>
    </source>
</evidence>
<evidence type="ECO:0000259" key="12">
    <source>
        <dbReference type="Pfam" id="PF01467"/>
    </source>
</evidence>
<reference evidence="13 14" key="1">
    <citation type="submission" date="2019-11" db="EMBL/GenBank/DDBJ databases">
        <authorList>
            <person name="Zhang J."/>
            <person name="Sun C."/>
        </authorList>
    </citation>
    <scope>NUCLEOTIDE SEQUENCE [LARGE SCALE GENOMIC DNA]</scope>
    <source>
        <strain evidence="14">sp2</strain>
    </source>
</reference>
<dbReference type="Gene3D" id="3.40.50.620">
    <property type="entry name" value="HUPs"/>
    <property type="match status" value="1"/>
</dbReference>
<sequence length="201" mass="21926">MIGIFGGTFDPVHIGHLRLATEVAETLDLSRVHLVPAAIPPHRGEPLLDPATRLDLVAQSIADEPRFVLDDREHRRAGPSYTADTLAEFAAEYPGEPLVLMMGMDAFNGLPGWHEVERILDLAHIAVATRPGSEATGTAARWLAERQVVPGALAESPVGRIVPVAITRLDISATTLRGFIEQGRSLRYLVPEPVVRHFRRG</sequence>
<evidence type="ECO:0000256" key="10">
    <source>
        <dbReference type="ARBA" id="ARBA00048721"/>
    </source>
</evidence>
<dbReference type="SUPFAM" id="SSF52374">
    <property type="entry name" value="Nucleotidylyl transferase"/>
    <property type="match status" value="1"/>
</dbReference>
<evidence type="ECO:0000256" key="11">
    <source>
        <dbReference type="HAMAP-Rule" id="MF_00244"/>
    </source>
</evidence>
<evidence type="ECO:0000256" key="5">
    <source>
        <dbReference type="ARBA" id="ARBA00022679"/>
    </source>
</evidence>